<dbReference type="EMBL" id="QJSQ01000008">
    <property type="protein sequence ID" value="PYE23128.1"/>
    <property type="molecule type" value="Genomic_DNA"/>
</dbReference>
<dbReference type="InterPro" id="IPR036390">
    <property type="entry name" value="WH_DNA-bd_sf"/>
</dbReference>
<evidence type="ECO:0000256" key="2">
    <source>
        <dbReference type="ARBA" id="ARBA00023015"/>
    </source>
</evidence>
<comment type="caution">
    <text evidence="7">The sequence shown here is derived from an EMBL/GenBank/DDBJ whole genome shotgun (WGS) entry which is preliminary data.</text>
</comment>
<feature type="region of interest" description="Disordered" evidence="5">
    <location>
        <begin position="258"/>
        <end position="277"/>
    </location>
</feature>
<feature type="domain" description="HTH lysR-type" evidence="6">
    <location>
        <begin position="1"/>
        <end position="21"/>
    </location>
</feature>
<dbReference type="SUPFAM" id="SSF53850">
    <property type="entry name" value="Periplasmic binding protein-like II"/>
    <property type="match status" value="1"/>
</dbReference>
<reference evidence="7 8" key="1">
    <citation type="submission" date="2018-06" db="EMBL/GenBank/DDBJ databases">
        <title>Genomic Encyclopedia of Type Strains, Phase IV (KMG-V): Genome sequencing to study the core and pangenomes of soil and plant-associated prokaryotes.</title>
        <authorList>
            <person name="Whitman W."/>
        </authorList>
    </citation>
    <scope>NUCLEOTIDE SEQUENCE [LARGE SCALE GENOMIC DNA]</scope>
    <source>
        <strain evidence="7 8">SRCL-318</strain>
    </source>
</reference>
<dbReference type="GO" id="GO:0006351">
    <property type="term" value="P:DNA-templated transcription"/>
    <property type="evidence" value="ECO:0007669"/>
    <property type="project" value="TreeGrafter"/>
</dbReference>
<name>A0A2V4TPH8_9BURK</name>
<dbReference type="PANTHER" id="PTHR30537:SF1">
    <property type="entry name" value="HTH-TYPE TRANSCRIPTIONAL REGULATOR PGRR"/>
    <property type="match status" value="1"/>
</dbReference>
<dbReference type="Pfam" id="PF03466">
    <property type="entry name" value="LysR_substrate"/>
    <property type="match status" value="1"/>
</dbReference>
<proteinExistence type="inferred from homology"/>
<comment type="similarity">
    <text evidence="1">Belongs to the LysR transcriptional regulatory family.</text>
</comment>
<evidence type="ECO:0000256" key="3">
    <source>
        <dbReference type="ARBA" id="ARBA00023125"/>
    </source>
</evidence>
<dbReference type="SUPFAM" id="SSF46785">
    <property type="entry name" value="Winged helix' DNA-binding domain"/>
    <property type="match status" value="1"/>
</dbReference>
<gene>
    <name evidence="7" type="ORF">C7410_10823</name>
</gene>
<evidence type="ECO:0000313" key="8">
    <source>
        <dbReference type="Proteomes" id="UP000247772"/>
    </source>
</evidence>
<evidence type="ECO:0000259" key="6">
    <source>
        <dbReference type="PROSITE" id="PS50931"/>
    </source>
</evidence>
<keyword evidence="3 7" id="KW-0238">DNA-binding</keyword>
<evidence type="ECO:0000256" key="1">
    <source>
        <dbReference type="ARBA" id="ARBA00009437"/>
    </source>
</evidence>
<protein>
    <submittedName>
        <fullName evidence="7">DNA-binding transcriptional LysR family regulator</fullName>
    </submittedName>
</protein>
<dbReference type="AlphaFoldDB" id="A0A2V4TPH8"/>
<feature type="compositionally biased region" description="Polar residues" evidence="5">
    <location>
        <begin position="258"/>
        <end position="268"/>
    </location>
</feature>
<dbReference type="Proteomes" id="UP000247772">
    <property type="component" value="Unassembled WGS sequence"/>
</dbReference>
<dbReference type="Gene3D" id="3.40.190.290">
    <property type="match status" value="1"/>
</dbReference>
<dbReference type="InterPro" id="IPR036388">
    <property type="entry name" value="WH-like_DNA-bd_sf"/>
</dbReference>
<dbReference type="InterPro" id="IPR058163">
    <property type="entry name" value="LysR-type_TF_proteobact-type"/>
</dbReference>
<dbReference type="PANTHER" id="PTHR30537">
    <property type="entry name" value="HTH-TYPE TRANSCRIPTIONAL REGULATOR"/>
    <property type="match status" value="1"/>
</dbReference>
<dbReference type="GO" id="GO:0043565">
    <property type="term" value="F:sequence-specific DNA binding"/>
    <property type="evidence" value="ECO:0007669"/>
    <property type="project" value="TreeGrafter"/>
</dbReference>
<dbReference type="GO" id="GO:0003700">
    <property type="term" value="F:DNA-binding transcription factor activity"/>
    <property type="evidence" value="ECO:0007669"/>
    <property type="project" value="InterPro"/>
</dbReference>
<evidence type="ECO:0000313" key="7">
    <source>
        <dbReference type="EMBL" id="PYE23128.1"/>
    </source>
</evidence>
<keyword evidence="4" id="KW-0804">Transcription</keyword>
<dbReference type="PROSITE" id="PS50931">
    <property type="entry name" value="HTH_LYSR"/>
    <property type="match status" value="1"/>
</dbReference>
<accession>A0A2V4TPH8</accession>
<keyword evidence="2" id="KW-0805">Transcription regulation</keyword>
<dbReference type="InterPro" id="IPR000847">
    <property type="entry name" value="LysR_HTH_N"/>
</dbReference>
<evidence type="ECO:0000256" key="5">
    <source>
        <dbReference type="SAM" id="MobiDB-lite"/>
    </source>
</evidence>
<evidence type="ECO:0000256" key="4">
    <source>
        <dbReference type="ARBA" id="ARBA00023163"/>
    </source>
</evidence>
<dbReference type="Gene3D" id="1.10.10.10">
    <property type="entry name" value="Winged helix-like DNA-binding domain superfamily/Winged helix DNA-binding domain"/>
    <property type="match status" value="1"/>
</dbReference>
<sequence>MVEKHLGIRIFQRTTRSVSLTEAGAAFVARMRPALLEMDRAIESVNQFRDKPTGQIRINTSDWAAERIFPIVLSFMTAYPDVAIDIVSDGRLIDIVAEGFDAGLRLAENVPQDMIALPLGVDEALIIVAAPAYVACRTSPKAPADLLHHECIRIRLPGGGLLRWEVQSAGEQSWIDVHGRLIVGSSKLALQAAITGVGIAYVDARQAQPYLASGDLIQLLPDWTPPYGGVCLYYPRQRLPSAAFRAFVNHFKTHRSISSSAEARSPNATAEHEIAEP</sequence>
<organism evidence="7 8">
    <name type="scientific">Paraburkholderia silvatlantica</name>
    <dbReference type="NCBI Taxonomy" id="321895"/>
    <lineage>
        <taxon>Bacteria</taxon>
        <taxon>Pseudomonadati</taxon>
        <taxon>Pseudomonadota</taxon>
        <taxon>Betaproteobacteria</taxon>
        <taxon>Burkholderiales</taxon>
        <taxon>Burkholderiaceae</taxon>
        <taxon>Paraburkholderia</taxon>
    </lineage>
</organism>
<dbReference type="InterPro" id="IPR005119">
    <property type="entry name" value="LysR_subst-bd"/>
</dbReference>